<keyword evidence="1" id="KW-1185">Reference proteome</keyword>
<evidence type="ECO:0000313" key="1">
    <source>
        <dbReference type="Proteomes" id="UP000887566"/>
    </source>
</evidence>
<dbReference type="AlphaFoldDB" id="A0A914X3I9"/>
<name>A0A914X3I9_9BILA</name>
<protein>
    <submittedName>
        <fullName evidence="2">Uncharacterized protein</fullName>
    </submittedName>
</protein>
<reference evidence="2" key="1">
    <citation type="submission" date="2022-11" db="UniProtKB">
        <authorList>
            <consortium name="WormBaseParasite"/>
        </authorList>
    </citation>
    <scope>IDENTIFICATION</scope>
</reference>
<accession>A0A914X3I9</accession>
<dbReference type="WBParaSite" id="PSAMB.scaffold6328size9721.g28303.t1">
    <property type="protein sequence ID" value="PSAMB.scaffold6328size9721.g28303.t1"/>
    <property type="gene ID" value="PSAMB.scaffold6328size9721.g28303"/>
</dbReference>
<sequence>MKISTSFDINGSGFDEKQLIVAFDMVAVDWTTLMLVVAKTVAINNFVRQQTATIPLMSDSARLIENYSSVAECENKSSPAGISIDGQVDARCPQGTASVPALPFRRYGVIRAKGSDGAN</sequence>
<proteinExistence type="predicted"/>
<dbReference type="Proteomes" id="UP000887566">
    <property type="component" value="Unplaced"/>
</dbReference>
<organism evidence="1 2">
    <name type="scientific">Plectus sambesii</name>
    <dbReference type="NCBI Taxonomy" id="2011161"/>
    <lineage>
        <taxon>Eukaryota</taxon>
        <taxon>Metazoa</taxon>
        <taxon>Ecdysozoa</taxon>
        <taxon>Nematoda</taxon>
        <taxon>Chromadorea</taxon>
        <taxon>Plectida</taxon>
        <taxon>Plectina</taxon>
        <taxon>Plectoidea</taxon>
        <taxon>Plectidae</taxon>
        <taxon>Plectus</taxon>
    </lineage>
</organism>
<evidence type="ECO:0000313" key="2">
    <source>
        <dbReference type="WBParaSite" id="PSAMB.scaffold6328size9721.g28303.t1"/>
    </source>
</evidence>